<evidence type="ECO:0000313" key="3">
    <source>
        <dbReference type="Proteomes" id="UP001152766"/>
    </source>
</evidence>
<evidence type="ECO:0000256" key="1">
    <source>
        <dbReference type="SAM" id="MobiDB-lite"/>
    </source>
</evidence>
<name>A0A9X4LPE3_9BURK</name>
<protein>
    <submittedName>
        <fullName evidence="2">Uncharacterized protein</fullName>
    </submittedName>
</protein>
<dbReference type="RefSeq" id="WP_268153555.1">
    <property type="nucleotide sequence ID" value="NZ_JAPPUW010000024.1"/>
</dbReference>
<comment type="caution">
    <text evidence="2">The sequence shown here is derived from an EMBL/GenBank/DDBJ whole genome shotgun (WGS) entry which is preliminary data.</text>
</comment>
<keyword evidence="3" id="KW-1185">Reference proteome</keyword>
<organism evidence="2 3">
    <name type="scientific">Pelomonas aquatica</name>
    <dbReference type="NCBI Taxonomy" id="431058"/>
    <lineage>
        <taxon>Bacteria</taxon>
        <taxon>Pseudomonadati</taxon>
        <taxon>Pseudomonadota</taxon>
        <taxon>Betaproteobacteria</taxon>
        <taxon>Burkholderiales</taxon>
        <taxon>Sphaerotilaceae</taxon>
        <taxon>Roseateles</taxon>
    </lineage>
</organism>
<sequence length="65" mass="6726">MARSLAFSTEACSVMALSPGGAQLEIENEAGAVYRVDLGNRASIQVSGPPQTATPKPPTEVKPNL</sequence>
<dbReference type="AlphaFoldDB" id="A0A9X4LPE3"/>
<feature type="compositionally biased region" description="Pro residues" evidence="1">
    <location>
        <begin position="55"/>
        <end position="65"/>
    </location>
</feature>
<evidence type="ECO:0000313" key="2">
    <source>
        <dbReference type="EMBL" id="MDG0864008.1"/>
    </source>
</evidence>
<reference evidence="2" key="1">
    <citation type="submission" date="2019-02" db="EMBL/GenBank/DDBJ databases">
        <title>Draft genome of the type strain Pelomonas aquatica CCUG 52575T.</title>
        <authorList>
            <person name="Gomila M."/>
            <person name="Lalucat J."/>
        </authorList>
    </citation>
    <scope>NUCLEOTIDE SEQUENCE</scope>
    <source>
        <strain evidence="2">CCUG 52575</strain>
    </source>
</reference>
<feature type="region of interest" description="Disordered" evidence="1">
    <location>
        <begin position="43"/>
        <end position="65"/>
    </location>
</feature>
<dbReference type="EMBL" id="SGUG01000025">
    <property type="protein sequence ID" value="MDG0864008.1"/>
    <property type="molecule type" value="Genomic_DNA"/>
</dbReference>
<dbReference type="Proteomes" id="UP001152766">
    <property type="component" value="Unassembled WGS sequence"/>
</dbReference>
<feature type="compositionally biased region" description="Polar residues" evidence="1">
    <location>
        <begin position="43"/>
        <end position="54"/>
    </location>
</feature>
<accession>A0A9X4LPE3</accession>
<proteinExistence type="predicted"/>
<gene>
    <name evidence="2" type="ORF">EXJ73_16225</name>
</gene>